<gene>
    <name evidence="1" type="ORF">FKO60_21495</name>
</gene>
<name>A0A4T6LI63_ECOLX</name>
<evidence type="ECO:0000313" key="2">
    <source>
        <dbReference type="Proteomes" id="UP000324120"/>
    </source>
</evidence>
<accession>A0A4T6LI63</accession>
<dbReference type="EMBL" id="VHKY01000024">
    <property type="protein sequence ID" value="TZE44122.1"/>
    <property type="molecule type" value="Genomic_DNA"/>
</dbReference>
<dbReference type="AlphaFoldDB" id="A0A4T6LI63"/>
<sequence>MIAIFCHWFFEVIMVRYHGEFTYYLYQQSGRYFFCKKLTKKRDTSNCNHLHIIRELSFNEDELELIDFSTVGLSENDKEIIRNMINELKNTTKQYNINIL</sequence>
<protein>
    <submittedName>
        <fullName evidence="1">Uncharacterized protein</fullName>
    </submittedName>
</protein>
<organism evidence="1 2">
    <name type="scientific">Escherichia coli</name>
    <dbReference type="NCBI Taxonomy" id="562"/>
    <lineage>
        <taxon>Bacteria</taxon>
        <taxon>Pseudomonadati</taxon>
        <taxon>Pseudomonadota</taxon>
        <taxon>Gammaproteobacteria</taxon>
        <taxon>Enterobacterales</taxon>
        <taxon>Enterobacteriaceae</taxon>
        <taxon>Escherichia</taxon>
    </lineage>
</organism>
<comment type="caution">
    <text evidence="1">The sequence shown here is derived from an EMBL/GenBank/DDBJ whole genome shotgun (WGS) entry which is preliminary data.</text>
</comment>
<proteinExistence type="predicted"/>
<evidence type="ECO:0000313" key="1">
    <source>
        <dbReference type="EMBL" id="TZE44122.1"/>
    </source>
</evidence>
<dbReference type="Proteomes" id="UP000324120">
    <property type="component" value="Unassembled WGS sequence"/>
</dbReference>
<reference evidence="1 2" key="1">
    <citation type="submission" date="2019-06" db="EMBL/GenBank/DDBJ databases">
        <title>The presence and diversity of blaCTX-M among Escherichia coli from urban wastewater and feedlot cattle, in Alberta, Canada.</title>
        <authorList>
            <person name="Cormier A.C."/>
            <person name="Chalmer G."/>
            <person name="Cook S.R."/>
            <person name="Zaheer R."/>
            <person name="Hannon S.J."/>
            <person name="Booker C.W."/>
            <person name="Read R."/>
            <person name="Gow S.P."/>
            <person name="Mcallister T.A."/>
            <person name="Boerlin P."/>
        </authorList>
    </citation>
    <scope>NUCLEOTIDE SEQUENCE [LARGE SCALE GENOMIC DNA]</scope>
    <source>
        <strain evidence="1 2">347</strain>
    </source>
</reference>